<feature type="transmembrane region" description="Helical" evidence="2">
    <location>
        <begin position="99"/>
        <end position="116"/>
    </location>
</feature>
<gene>
    <name evidence="3" type="ORF">DMC30DRAFT_154435</name>
</gene>
<dbReference type="Proteomes" id="UP000311382">
    <property type="component" value="Unassembled WGS sequence"/>
</dbReference>
<dbReference type="OrthoDB" id="2522828at2759"/>
<comment type="caution">
    <text evidence="3">The sequence shown here is derived from an EMBL/GenBank/DDBJ whole genome shotgun (WGS) entry which is preliminary data.</text>
</comment>
<feature type="compositionally biased region" description="Basic and acidic residues" evidence="1">
    <location>
        <begin position="423"/>
        <end position="442"/>
    </location>
</feature>
<proteinExistence type="predicted"/>
<organism evidence="3 4">
    <name type="scientific">Rhodotorula diobovata</name>
    <dbReference type="NCBI Taxonomy" id="5288"/>
    <lineage>
        <taxon>Eukaryota</taxon>
        <taxon>Fungi</taxon>
        <taxon>Dikarya</taxon>
        <taxon>Basidiomycota</taxon>
        <taxon>Pucciniomycotina</taxon>
        <taxon>Microbotryomycetes</taxon>
        <taxon>Sporidiobolales</taxon>
        <taxon>Sporidiobolaceae</taxon>
        <taxon>Rhodotorula</taxon>
    </lineage>
</organism>
<feature type="region of interest" description="Disordered" evidence="1">
    <location>
        <begin position="417"/>
        <end position="508"/>
    </location>
</feature>
<feature type="compositionally biased region" description="Low complexity" evidence="1">
    <location>
        <begin position="308"/>
        <end position="318"/>
    </location>
</feature>
<sequence length="508" mass="55648">MTARTLQSEYCSAPWQVTIDVCCGLCPSPAINAYGTVAGLCIASFFAMLIVLFQPAQSAWYIAAQLALAHMYLVAIMARDMMGTASNGTNGIQRWHAEFAFLLASSITGTVIACVLSDTHHIHGFTTADEHDAFLEASSAHAADRAAHPGEQRYSSHPLHLQPGDEYVPGEHRSNVARAAQRLRKWGHRHQAVLLLCAFAASELYWFVLYAVTIWWPSASSSPVFWQEDCDDLIGQGNYRLIEGASWTFVSLAFLATLLLCVPVFGHRTESAAHTIVRALSLHRETRRTAFAPRPRGARGGGSGAAAGEGAQAAGRAGTRPEARRTASGVTHRTRRSGKSGGFEWTASTETWVKVGASLVAWTFWFIIVLFILLRALNDFLLVGNAWPYAAIQNLIFGFFAAIKFVLGVVRERTRTRKKALRARTEEERPRPGSEGSSEARRKSSSARRTRFGALSRGRRGERASPRQMEISAPQPRDPELSGVARAHGVTQDHVREARAAGRRRGGQ</sequence>
<feature type="transmembrane region" description="Helical" evidence="2">
    <location>
        <begin position="192"/>
        <end position="216"/>
    </location>
</feature>
<feature type="transmembrane region" description="Helical" evidence="2">
    <location>
        <begin position="245"/>
        <end position="265"/>
    </location>
</feature>
<feature type="compositionally biased region" description="Basic and acidic residues" evidence="1">
    <location>
        <begin position="491"/>
        <end position="500"/>
    </location>
</feature>
<feature type="compositionally biased region" description="Gly residues" evidence="1">
    <location>
        <begin position="298"/>
        <end position="307"/>
    </location>
</feature>
<keyword evidence="4" id="KW-1185">Reference proteome</keyword>
<feature type="region of interest" description="Disordered" evidence="1">
    <location>
        <begin position="292"/>
        <end position="342"/>
    </location>
</feature>
<reference evidence="3 4" key="1">
    <citation type="submission" date="2019-03" db="EMBL/GenBank/DDBJ databases">
        <title>Rhodosporidium diobovatum UCD-FST 08-225 genome sequencing, assembly, and annotation.</title>
        <authorList>
            <person name="Fakankun I.U."/>
            <person name="Fristensky B."/>
            <person name="Levin D.B."/>
        </authorList>
    </citation>
    <scope>NUCLEOTIDE SEQUENCE [LARGE SCALE GENOMIC DNA]</scope>
    <source>
        <strain evidence="3 4">UCD-FST 08-225</strain>
    </source>
</reference>
<feature type="transmembrane region" description="Helical" evidence="2">
    <location>
        <begin position="33"/>
        <end position="53"/>
    </location>
</feature>
<feature type="transmembrane region" description="Helical" evidence="2">
    <location>
        <begin position="60"/>
        <end position="79"/>
    </location>
</feature>
<name>A0A5C5FZE5_9BASI</name>
<accession>A0A5C5FZE5</accession>
<feature type="transmembrane region" description="Helical" evidence="2">
    <location>
        <begin position="386"/>
        <end position="410"/>
    </location>
</feature>
<evidence type="ECO:0000313" key="3">
    <source>
        <dbReference type="EMBL" id="TNY22240.1"/>
    </source>
</evidence>
<dbReference type="AlphaFoldDB" id="A0A5C5FZE5"/>
<keyword evidence="2" id="KW-0812">Transmembrane</keyword>
<protein>
    <submittedName>
        <fullName evidence="3">Proteophosphoglycan 5</fullName>
    </submittedName>
</protein>
<keyword evidence="2" id="KW-1133">Transmembrane helix</keyword>
<dbReference type="EMBL" id="SOZI01000028">
    <property type="protein sequence ID" value="TNY22240.1"/>
    <property type="molecule type" value="Genomic_DNA"/>
</dbReference>
<evidence type="ECO:0000256" key="1">
    <source>
        <dbReference type="SAM" id="MobiDB-lite"/>
    </source>
</evidence>
<evidence type="ECO:0000256" key="2">
    <source>
        <dbReference type="SAM" id="Phobius"/>
    </source>
</evidence>
<evidence type="ECO:0000313" key="4">
    <source>
        <dbReference type="Proteomes" id="UP000311382"/>
    </source>
</evidence>
<feature type="transmembrane region" description="Helical" evidence="2">
    <location>
        <begin position="355"/>
        <end position="374"/>
    </location>
</feature>
<keyword evidence="2" id="KW-0472">Membrane</keyword>